<sequence>MNLNEIQIDEAIKQRHRESAKRSRDKKKIQDYLKNEYLTYLENQNKTLSLKVEILKNLKDLIMAWINNSRNNNTFTTNENSNQLEMCDEFFLNDIEIISLIDQLDNTLDQNLP</sequence>
<accession>A0A814KJL3</accession>
<dbReference type="Pfam" id="PF07716">
    <property type="entry name" value="bZIP_2"/>
    <property type="match status" value="1"/>
</dbReference>
<gene>
    <name evidence="2" type="ORF">OXX778_LOCUS18800</name>
</gene>
<protein>
    <recommendedName>
        <fullName evidence="1">BZIP domain-containing protein</fullName>
    </recommendedName>
</protein>
<dbReference type="GO" id="GO:0003700">
    <property type="term" value="F:DNA-binding transcription factor activity"/>
    <property type="evidence" value="ECO:0007669"/>
    <property type="project" value="InterPro"/>
</dbReference>
<proteinExistence type="predicted"/>
<evidence type="ECO:0000313" key="2">
    <source>
        <dbReference type="EMBL" id="CAF1050402.1"/>
    </source>
</evidence>
<organism evidence="2 3">
    <name type="scientific">Brachionus calyciflorus</name>
    <dbReference type="NCBI Taxonomy" id="104777"/>
    <lineage>
        <taxon>Eukaryota</taxon>
        <taxon>Metazoa</taxon>
        <taxon>Spiralia</taxon>
        <taxon>Gnathifera</taxon>
        <taxon>Rotifera</taxon>
        <taxon>Eurotatoria</taxon>
        <taxon>Monogononta</taxon>
        <taxon>Pseudotrocha</taxon>
        <taxon>Ploima</taxon>
        <taxon>Brachionidae</taxon>
        <taxon>Brachionus</taxon>
    </lineage>
</organism>
<name>A0A814KJL3_9BILA</name>
<reference evidence="2" key="1">
    <citation type="submission" date="2021-02" db="EMBL/GenBank/DDBJ databases">
        <authorList>
            <person name="Nowell W R."/>
        </authorList>
    </citation>
    <scope>NUCLEOTIDE SEQUENCE</scope>
    <source>
        <strain evidence="2">Ploen Becks lab</strain>
    </source>
</reference>
<evidence type="ECO:0000259" key="1">
    <source>
        <dbReference type="Pfam" id="PF07716"/>
    </source>
</evidence>
<dbReference type="Gene3D" id="1.20.5.170">
    <property type="match status" value="1"/>
</dbReference>
<evidence type="ECO:0000313" key="3">
    <source>
        <dbReference type="Proteomes" id="UP000663879"/>
    </source>
</evidence>
<dbReference type="AlphaFoldDB" id="A0A814KJL3"/>
<feature type="domain" description="BZIP" evidence="1">
    <location>
        <begin position="15"/>
        <end position="56"/>
    </location>
</feature>
<dbReference type="EMBL" id="CAJNOC010005369">
    <property type="protein sequence ID" value="CAF1050402.1"/>
    <property type="molecule type" value="Genomic_DNA"/>
</dbReference>
<dbReference type="SUPFAM" id="SSF57959">
    <property type="entry name" value="Leucine zipper domain"/>
    <property type="match status" value="1"/>
</dbReference>
<dbReference type="Proteomes" id="UP000663879">
    <property type="component" value="Unassembled WGS sequence"/>
</dbReference>
<comment type="caution">
    <text evidence="2">The sequence shown here is derived from an EMBL/GenBank/DDBJ whole genome shotgun (WGS) entry which is preliminary data.</text>
</comment>
<dbReference type="InterPro" id="IPR004827">
    <property type="entry name" value="bZIP"/>
</dbReference>
<dbReference type="InterPro" id="IPR046347">
    <property type="entry name" value="bZIP_sf"/>
</dbReference>
<keyword evidence="3" id="KW-1185">Reference proteome</keyword>